<dbReference type="RefSeq" id="WP_072247952.1">
    <property type="nucleotide sequence ID" value="NZ_CYHH01000008.1"/>
</dbReference>
<keyword evidence="7" id="KW-0732">Signal</keyword>
<dbReference type="GO" id="GO:0046872">
    <property type="term" value="F:metal ion binding"/>
    <property type="evidence" value="ECO:0007669"/>
    <property type="project" value="UniProtKB-KW"/>
</dbReference>
<feature type="signal peptide" evidence="7">
    <location>
        <begin position="1"/>
        <end position="20"/>
    </location>
</feature>
<dbReference type="InterPro" id="IPR011047">
    <property type="entry name" value="Quinoprotein_ADH-like_sf"/>
</dbReference>
<dbReference type="GO" id="GO:0009289">
    <property type="term" value="C:pilus"/>
    <property type="evidence" value="ECO:0007669"/>
    <property type="project" value="UniProtKB-SubCell"/>
</dbReference>
<name>A0A0K6IWT6_9PROT</name>
<dbReference type="InterPro" id="IPR008707">
    <property type="entry name" value="B-propeller_PilY1"/>
</dbReference>
<feature type="chain" id="PRO_5005505871" evidence="7">
    <location>
        <begin position="21"/>
        <end position="1094"/>
    </location>
</feature>
<evidence type="ECO:0000256" key="1">
    <source>
        <dbReference type="ARBA" id="ARBA00004561"/>
    </source>
</evidence>
<evidence type="ECO:0000256" key="2">
    <source>
        <dbReference type="ARBA" id="ARBA00008387"/>
    </source>
</evidence>
<proteinExistence type="inferred from homology"/>
<protein>
    <submittedName>
        <fullName evidence="9">Tfp pilus assembly protein, tip-associated adhesin PilY1</fullName>
    </submittedName>
</protein>
<dbReference type="EMBL" id="CYHH01000008">
    <property type="protein sequence ID" value="CUB07558.1"/>
    <property type="molecule type" value="Genomic_DNA"/>
</dbReference>
<reference evidence="10" key="1">
    <citation type="submission" date="2015-08" db="EMBL/GenBank/DDBJ databases">
        <authorList>
            <person name="Babu N.S."/>
            <person name="Beckwith C.J."/>
            <person name="Beseler K.G."/>
            <person name="Brison A."/>
            <person name="Carone J.V."/>
            <person name="Caskin T.P."/>
            <person name="Diamond M."/>
            <person name="Durham M.E."/>
            <person name="Foxe J.M."/>
            <person name="Go M."/>
            <person name="Henderson B.A."/>
            <person name="Jones I.B."/>
            <person name="McGettigan J.A."/>
            <person name="Micheletti S.J."/>
            <person name="Nasrallah M.E."/>
            <person name="Ortiz D."/>
            <person name="Piller C.R."/>
            <person name="Privatt S.R."/>
            <person name="Schneider S.L."/>
            <person name="Sharp S."/>
            <person name="Smith T.C."/>
            <person name="Stanton J.D."/>
            <person name="Ullery H.E."/>
            <person name="Wilson R.J."/>
            <person name="Serrano M.G."/>
            <person name="Buck G."/>
            <person name="Lee V."/>
            <person name="Wang Y."/>
            <person name="Carvalho R."/>
            <person name="Voegtly L."/>
            <person name="Shi R."/>
            <person name="Duckworth R."/>
            <person name="Johnson A."/>
            <person name="Loviza R."/>
            <person name="Walstead R."/>
            <person name="Shah Z."/>
            <person name="Kiflezghi M."/>
            <person name="Wade K."/>
            <person name="Ball S.L."/>
            <person name="Bradley K.W."/>
            <person name="Asai D.J."/>
            <person name="Bowman C.A."/>
            <person name="Russell D.A."/>
            <person name="Pope W.H."/>
            <person name="Jacobs-Sera D."/>
            <person name="Hendrix R.W."/>
            <person name="Hatfull G.F."/>
        </authorList>
    </citation>
    <scope>NUCLEOTIDE SEQUENCE [LARGE SCALE GENOMIC DNA]</scope>
    <source>
        <strain evidence="10">JCM 19170</strain>
    </source>
</reference>
<accession>A0A0K6IWT6</accession>
<evidence type="ECO:0000313" key="10">
    <source>
        <dbReference type="Proteomes" id="UP000182108"/>
    </source>
</evidence>
<evidence type="ECO:0000256" key="7">
    <source>
        <dbReference type="SAM" id="SignalP"/>
    </source>
</evidence>
<sequence>MSRIHRLVFATTLVILSTVAAGSPLDIPNVPLNTGVGVDPNIMLILDDSGSMQFEILPDTLTSSGTYFLFPQPSNPYGGNTYNNAYLGLDDTQNPNVTLRSSTQNVLFYNPTVTYQPWRKADGSSYPNIDPASAPYDPAGRNNCKINLKTGGMTGSNCSRTTLSYPITFYVYVGSGDVTARTNYIRYQYRNGTFYQWQVGTRSNTEQALTTLPWGRSTDEEVQNFANWFSYYRSRILAVQAGVTNAFADLSENFRVGFCTINTCNNRNATPNIAIPTTRKFSGTNKSNFFDTFTKVTINAVGTPLREGLDWAGNNYKKSDDNGPWGPKVTIQGTAKQLSCRQSFTILTTDGYWDTGYGLSELGNSDGTNGPTITSADGKTSYQYTPQNPYKDSYSNTLADVAMEYWKKDLRSDLDNNVPTTIADPAFWQHMTTFALSLGVAGTLTYPDDLAAITAGTKSWPDPTKNKNETRVDDLWHAAVNGHGQFFAAKNPDEFAQGLKNALGAISDRTSSASNVAVNLPRITSNTLVFQARYKPGDWTGELLAYPITINGVGTTPAWSASIPGVGSRQIFTWNGSNGGIAFDWNALTPAQKTALGSQTDTVKQDIVNYLRGDQRKEVQNGGTFRNRKSLLGDIIHSSPVFADNQQSGTARAQTVFVSANDGMLHAFDATNGQEIFAYVPNLLIGSNLASLSDPAYTHRYFVDGPIAVSNYNLTPNKQILVASLGYGGKGLFALDVTNPKSFSATNVKWEFGNDADLGLVIGEMLLAKTNDGSTVVIFGNGYNSTNEHAVLFVLNLDTGALIQKIDTGVGSANGLSAVRGWDNDGNGTIDYVYAGDLQGNLWKFDLSDNNASKWDVALKQGNQKQALFHAQDKNGKAQPITARPSLGANPADGSLWVFFGTGRYLTTGDVSDTSTQSWYGIIDDGKNPVTRSQLKERKVVARGTDSNTGNPVRAFELATSGDMNNKKGWYVDLDPGERMITSSQFYGSVLLASSIIPSDDPCTPGGTGYVNAIDPFTGAALGTPFFTDYGTLTVEGQKIPVGSVDLGIGMPGQAQIVGDKLVVGGSSGETASTSINLPNVMPHRVNWRELIRE</sequence>
<gene>
    <name evidence="9" type="ORF">Ga0061068_10887</name>
</gene>
<comment type="subcellular location">
    <subcellularLocation>
        <location evidence="1">Fimbrium</location>
    </subcellularLocation>
</comment>
<evidence type="ECO:0000256" key="4">
    <source>
        <dbReference type="ARBA" id="ARBA00022723"/>
    </source>
</evidence>
<keyword evidence="5" id="KW-0106">Calcium</keyword>
<dbReference type="SUPFAM" id="SSF50998">
    <property type="entry name" value="Quinoprotein alcohol dehydrogenase-like"/>
    <property type="match status" value="1"/>
</dbReference>
<evidence type="ECO:0000313" key="9">
    <source>
        <dbReference type="EMBL" id="CUB07558.1"/>
    </source>
</evidence>
<feature type="domain" description="PilY1 beta-propeller" evidence="8">
    <location>
        <begin position="638"/>
        <end position="928"/>
    </location>
</feature>
<keyword evidence="4" id="KW-0479">Metal-binding</keyword>
<dbReference type="Pfam" id="PF05567">
    <property type="entry name" value="T4P_PilY1"/>
    <property type="match status" value="1"/>
</dbReference>
<dbReference type="Proteomes" id="UP000182108">
    <property type="component" value="Unassembled WGS sequence"/>
</dbReference>
<keyword evidence="3" id="KW-1029">Fimbrium biogenesis</keyword>
<dbReference type="AlphaFoldDB" id="A0A0K6IWT6"/>
<keyword evidence="6" id="KW-0281">Fimbrium</keyword>
<evidence type="ECO:0000256" key="5">
    <source>
        <dbReference type="ARBA" id="ARBA00022837"/>
    </source>
</evidence>
<keyword evidence="10" id="KW-1185">Reference proteome</keyword>
<evidence type="ECO:0000256" key="3">
    <source>
        <dbReference type="ARBA" id="ARBA00022558"/>
    </source>
</evidence>
<organism evidence="9 10">
    <name type="scientific">Tepidiphilus thermophilus</name>
    <dbReference type="NCBI Taxonomy" id="876478"/>
    <lineage>
        <taxon>Bacteria</taxon>
        <taxon>Pseudomonadati</taxon>
        <taxon>Pseudomonadota</taxon>
        <taxon>Hydrogenophilia</taxon>
        <taxon>Hydrogenophilales</taxon>
        <taxon>Hydrogenophilaceae</taxon>
        <taxon>Tepidiphilus</taxon>
    </lineage>
</organism>
<evidence type="ECO:0000256" key="6">
    <source>
        <dbReference type="ARBA" id="ARBA00023263"/>
    </source>
</evidence>
<comment type="similarity">
    <text evidence="2">Belongs to the PilY1 family.</text>
</comment>
<evidence type="ECO:0000259" key="8">
    <source>
        <dbReference type="Pfam" id="PF05567"/>
    </source>
</evidence>